<comment type="caution">
    <text evidence="3">The sequence shown here is derived from an EMBL/GenBank/DDBJ whole genome shotgun (WGS) entry which is preliminary data.</text>
</comment>
<dbReference type="EMBL" id="JACHKF010000001">
    <property type="protein sequence ID" value="MBB6567757.1"/>
    <property type="molecule type" value="Genomic_DNA"/>
</dbReference>
<proteinExistence type="predicted"/>
<dbReference type="Proteomes" id="UP000553957">
    <property type="component" value="Unassembled WGS sequence"/>
</dbReference>
<dbReference type="SUPFAM" id="SSF53383">
    <property type="entry name" value="PLP-dependent transferases"/>
    <property type="match status" value="1"/>
</dbReference>
<dbReference type="Proteomes" id="UP000534306">
    <property type="component" value="Unassembled WGS sequence"/>
</dbReference>
<evidence type="ECO:0000259" key="1">
    <source>
        <dbReference type="Pfam" id="PF00266"/>
    </source>
</evidence>
<dbReference type="InterPro" id="IPR015424">
    <property type="entry name" value="PyrdxlP-dep_Trfase"/>
</dbReference>
<dbReference type="InterPro" id="IPR015421">
    <property type="entry name" value="PyrdxlP-dep_Trfase_major"/>
</dbReference>
<dbReference type="PANTHER" id="PTHR43586:SF15">
    <property type="entry name" value="BLR3095 PROTEIN"/>
    <property type="match status" value="1"/>
</dbReference>
<sequence length="374" mass="41169">MPTPAEFRRNFPSLNELTYLASCSQGALSETVAAALQEYQDSLFEHGAAWERWETQVEHSRRHFARSINAAEHEIAVVPSLSAAAYQVVSTRDWTQRSRIVSTDLEFPSLGHVWLAQEPSVAYVEDRAGVVYAEDYTALLDESCGLVSIPLASYRNGVRLPVREVIEQARTFGVPTFVDAYQAAGVEPIDVQELECDFLAAGAMKYLLGVPGIAFLYVRDGVLDAHDPVATGWFGRQDPFAFDPRRLDYPDTARRFESGTPSIPAAYAAVAGLQLLESVDPKTVRNHIADLGQYCHDALTADGERIGSPADRSLRGAQVAVRDGAPGDLAKYLAERGIITSPRGDLLRIAFHYYSTSDDVEAVVRAIADYRRSR</sequence>
<evidence type="ECO:0000313" key="2">
    <source>
        <dbReference type="EMBL" id="MBB6567757.1"/>
    </source>
</evidence>
<protein>
    <submittedName>
        <fullName evidence="3">Aminotransferase class V-fold PLP-dependent enzyme</fullName>
    </submittedName>
    <submittedName>
        <fullName evidence="2">Selenocysteine lyase/cysteine desulfurase</fullName>
    </submittedName>
</protein>
<dbReference type="AlphaFoldDB" id="A0A7Y4NX94"/>
<evidence type="ECO:0000313" key="4">
    <source>
        <dbReference type="Proteomes" id="UP000534306"/>
    </source>
</evidence>
<dbReference type="GO" id="GO:0008483">
    <property type="term" value="F:transaminase activity"/>
    <property type="evidence" value="ECO:0007669"/>
    <property type="project" value="UniProtKB-KW"/>
</dbReference>
<dbReference type="InterPro" id="IPR015422">
    <property type="entry name" value="PyrdxlP-dep_Trfase_small"/>
</dbReference>
<keyword evidence="3" id="KW-0808">Transferase</keyword>
<evidence type="ECO:0000313" key="5">
    <source>
        <dbReference type="Proteomes" id="UP000553957"/>
    </source>
</evidence>
<dbReference type="PANTHER" id="PTHR43586">
    <property type="entry name" value="CYSTEINE DESULFURASE"/>
    <property type="match status" value="1"/>
</dbReference>
<reference evidence="3 4" key="1">
    <citation type="submission" date="2020-05" db="EMBL/GenBank/DDBJ databases">
        <title>Genome sequence of Kribbella sandramycini ATCC 39419.</title>
        <authorList>
            <person name="Maclea K.S."/>
            <person name="Fair J.L."/>
        </authorList>
    </citation>
    <scope>NUCLEOTIDE SEQUENCE [LARGE SCALE GENOMIC DNA]</scope>
    <source>
        <strain evidence="3 4">ATCC 39419</strain>
    </source>
</reference>
<dbReference type="EMBL" id="JABJRC010000001">
    <property type="protein sequence ID" value="NOL39647.1"/>
    <property type="molecule type" value="Genomic_DNA"/>
</dbReference>
<dbReference type="Gene3D" id="3.90.1150.10">
    <property type="entry name" value="Aspartate Aminotransferase, domain 1"/>
    <property type="match status" value="1"/>
</dbReference>
<keyword evidence="2" id="KW-0456">Lyase</keyword>
<gene>
    <name evidence="2" type="ORF">HNR71_003394</name>
    <name evidence="3" type="ORF">HPO96_05250</name>
</gene>
<keyword evidence="4" id="KW-1185">Reference proteome</keyword>
<accession>A0A7Y4NX94</accession>
<name>A0A7Y4NX94_9ACTN</name>
<feature type="domain" description="Aminotransferase class V" evidence="1">
    <location>
        <begin position="49"/>
        <end position="362"/>
    </location>
</feature>
<dbReference type="GO" id="GO:0016829">
    <property type="term" value="F:lyase activity"/>
    <property type="evidence" value="ECO:0007669"/>
    <property type="project" value="UniProtKB-KW"/>
</dbReference>
<dbReference type="Gene3D" id="3.40.640.10">
    <property type="entry name" value="Type I PLP-dependent aspartate aminotransferase-like (Major domain)"/>
    <property type="match status" value="1"/>
</dbReference>
<keyword evidence="3" id="KW-0032">Aminotransferase</keyword>
<dbReference type="Pfam" id="PF00266">
    <property type="entry name" value="Aminotran_5"/>
    <property type="match status" value="1"/>
</dbReference>
<reference evidence="2 5" key="2">
    <citation type="submission" date="2020-08" db="EMBL/GenBank/DDBJ databases">
        <title>Sequencing the genomes of 1000 actinobacteria strains.</title>
        <authorList>
            <person name="Klenk H.-P."/>
        </authorList>
    </citation>
    <scope>NUCLEOTIDE SEQUENCE [LARGE SCALE GENOMIC DNA]</scope>
    <source>
        <strain evidence="2 5">DSM 15626</strain>
    </source>
</reference>
<dbReference type="RefSeq" id="WP_171671441.1">
    <property type="nucleotide sequence ID" value="NZ_BAAAGT010000003.1"/>
</dbReference>
<evidence type="ECO:0000313" key="3">
    <source>
        <dbReference type="EMBL" id="NOL39647.1"/>
    </source>
</evidence>
<dbReference type="InterPro" id="IPR000192">
    <property type="entry name" value="Aminotrans_V_dom"/>
</dbReference>
<organism evidence="3 4">
    <name type="scientific">Kribbella sandramycini</name>
    <dbReference type="NCBI Taxonomy" id="60450"/>
    <lineage>
        <taxon>Bacteria</taxon>
        <taxon>Bacillati</taxon>
        <taxon>Actinomycetota</taxon>
        <taxon>Actinomycetes</taxon>
        <taxon>Propionibacteriales</taxon>
        <taxon>Kribbellaceae</taxon>
        <taxon>Kribbella</taxon>
    </lineage>
</organism>